<dbReference type="EMBL" id="LTDF01000178">
    <property type="protein sequence ID" value="KXT40573.1"/>
    <property type="molecule type" value="Genomic_DNA"/>
</dbReference>
<dbReference type="InterPro" id="IPR050445">
    <property type="entry name" value="Bact_polysacc_biosynth/exp"/>
</dbReference>
<dbReference type="GO" id="GO:0004713">
    <property type="term" value="F:protein tyrosine kinase activity"/>
    <property type="evidence" value="ECO:0007669"/>
    <property type="project" value="TreeGrafter"/>
</dbReference>
<dbReference type="InterPro" id="IPR032807">
    <property type="entry name" value="GNVR"/>
</dbReference>
<accession>A0A139KN05</accession>
<feature type="domain" description="Tyrosine-protein kinase G-rich" evidence="2">
    <location>
        <begin position="436"/>
        <end position="513"/>
    </location>
</feature>
<dbReference type="PANTHER" id="PTHR32309:SF13">
    <property type="entry name" value="FERRIC ENTEROBACTIN TRANSPORT PROTEIN FEPE"/>
    <property type="match status" value="1"/>
</dbReference>
<dbReference type="GO" id="GO:0005886">
    <property type="term" value="C:plasma membrane"/>
    <property type="evidence" value="ECO:0007669"/>
    <property type="project" value="TreeGrafter"/>
</dbReference>
<dbReference type="Proteomes" id="UP000070319">
    <property type="component" value="Unassembled WGS sequence"/>
</dbReference>
<comment type="caution">
    <text evidence="3">The sequence shown here is derived from an EMBL/GenBank/DDBJ whole genome shotgun (WGS) entry which is preliminary data.</text>
</comment>
<evidence type="ECO:0000259" key="2">
    <source>
        <dbReference type="Pfam" id="PF13807"/>
    </source>
</evidence>
<name>A0A139KN05_9BACE</name>
<feature type="transmembrane region" description="Helical" evidence="1">
    <location>
        <begin position="492"/>
        <end position="512"/>
    </location>
</feature>
<sequence length="520" mass="59143">MNDENIHIGALLKQFFIYWKIYVPIGIVCLISAIFFILVTPKEYEFTARMQLVDDEDGMLSELKMLKSSGLSALLGIGGKTSGTSTEDEVIILMSRTNVTRAILQTGYLVETRQRRGLKNTLLYGKENPLSILFPEHFLDTLSSPIKIKLTLSDGIVQSARIKSKLFETVRIKEQSFPCRLQLPVGTIMIAPDAGASISGKQTFSIRITPLQKQYEDLYEDITAEAEESISNIILLSFDNENKQRGRDFLNELMSVYNRYSRNVKVREADLNARFVRGRLDTITTELAYLEHKIEAYKKQHNIPEPTLYAKAAMTGKLELESLIMETTARLKMMDYIVEYMQDPENEYASIPVFEGAGEKTVALYNQLVLERQRVHLASEEGNPALILADKQLAEQRKMLSETITATRNSIKASLDELNRKNHAFNSQLGELPTQEREYIEMKRQQKIQETIYLFLMQKLQEKTLANSPDEQAGRVVDATYSSAKPVYPKRWIVLAIAFMAACILSLIAIYLKVSVFTKK</sequence>
<dbReference type="PATRIC" id="fig|329854.7.peg.5421"/>
<evidence type="ECO:0000256" key="1">
    <source>
        <dbReference type="SAM" id="Phobius"/>
    </source>
</evidence>
<evidence type="ECO:0000313" key="4">
    <source>
        <dbReference type="Proteomes" id="UP000070319"/>
    </source>
</evidence>
<keyword evidence="1" id="KW-0812">Transmembrane</keyword>
<dbReference type="AlphaFoldDB" id="A0A139KN05"/>
<dbReference type="Pfam" id="PF13807">
    <property type="entry name" value="GNVR"/>
    <property type="match status" value="1"/>
</dbReference>
<organism evidence="3">
    <name type="scientific">Bacteroides intestinalis</name>
    <dbReference type="NCBI Taxonomy" id="329854"/>
    <lineage>
        <taxon>Bacteria</taxon>
        <taxon>Pseudomonadati</taxon>
        <taxon>Bacteroidota</taxon>
        <taxon>Bacteroidia</taxon>
        <taxon>Bacteroidales</taxon>
        <taxon>Bacteroidaceae</taxon>
        <taxon>Bacteroides</taxon>
    </lineage>
</organism>
<proteinExistence type="predicted"/>
<feature type="transmembrane region" description="Helical" evidence="1">
    <location>
        <begin position="21"/>
        <end position="40"/>
    </location>
</feature>
<dbReference type="PANTHER" id="PTHR32309">
    <property type="entry name" value="TYROSINE-PROTEIN KINASE"/>
    <property type="match status" value="1"/>
</dbReference>
<keyword evidence="1" id="KW-1133">Transmembrane helix</keyword>
<protein>
    <submittedName>
        <fullName evidence="3">Chain length determinant protein</fullName>
    </submittedName>
</protein>
<keyword evidence="1" id="KW-0472">Membrane</keyword>
<reference evidence="3 4" key="1">
    <citation type="submission" date="2016-02" db="EMBL/GenBank/DDBJ databases">
        <authorList>
            <person name="Wen L."/>
            <person name="He K."/>
            <person name="Yang H."/>
        </authorList>
    </citation>
    <scope>NUCLEOTIDE SEQUENCE [LARGE SCALE GENOMIC DNA]</scope>
    <source>
        <strain evidence="3 4">KLE1704</strain>
    </source>
</reference>
<dbReference type="RefSeq" id="WP_061438370.1">
    <property type="nucleotide sequence ID" value="NZ_KQ968742.1"/>
</dbReference>
<evidence type="ECO:0000313" key="3">
    <source>
        <dbReference type="EMBL" id="KXT40573.1"/>
    </source>
</evidence>
<gene>
    <name evidence="3" type="ORF">HMPREF2531_05349</name>
</gene>